<dbReference type="AlphaFoldDB" id="A0A6G1JIQ4"/>
<gene>
    <name evidence="1" type="ORF">K458DRAFT_102141</name>
</gene>
<evidence type="ECO:0000313" key="1">
    <source>
        <dbReference type="EMBL" id="KAF2690328.1"/>
    </source>
</evidence>
<sequence>MYVSCVAQDRKRGLLQPSFETLHAKGEAIRMVQDTIAACGSQVPQSIILAMTLLAYGCGADQAWDEARGHVEALQHVLSMRGGIQTLDFELQRTVSWATLSLAATLRMPPRFPISLFPEFRPFPLAFHDDAQIRAWRTVKRFPKDTSFVFDLVLRFHQLGLATSVEWYNDIDQRSLSNLYFEAMHSAVLVPLEEPWNETLPGGVQGQEAATMFKVWAAGLPLFVWATARHTKAQSGTSLPRSRYDPIFVRIRGLLESDGGYHAWPRKKSLEPVMATLFYVVESCEYGDPWRLWCVDTLRKVAELLKLKGVEDFQKALEFFPSTDVFRAVSGDLWSEMMHGSVASTPSLTLSVMQ</sequence>
<evidence type="ECO:0008006" key="3">
    <source>
        <dbReference type="Google" id="ProtNLM"/>
    </source>
</evidence>
<dbReference type="Proteomes" id="UP000799291">
    <property type="component" value="Unassembled WGS sequence"/>
</dbReference>
<organism evidence="1 2">
    <name type="scientific">Lentithecium fluviatile CBS 122367</name>
    <dbReference type="NCBI Taxonomy" id="1168545"/>
    <lineage>
        <taxon>Eukaryota</taxon>
        <taxon>Fungi</taxon>
        <taxon>Dikarya</taxon>
        <taxon>Ascomycota</taxon>
        <taxon>Pezizomycotina</taxon>
        <taxon>Dothideomycetes</taxon>
        <taxon>Pleosporomycetidae</taxon>
        <taxon>Pleosporales</taxon>
        <taxon>Massarineae</taxon>
        <taxon>Lentitheciaceae</taxon>
        <taxon>Lentithecium</taxon>
    </lineage>
</organism>
<dbReference type="OrthoDB" id="4158087at2759"/>
<keyword evidence="2" id="KW-1185">Reference proteome</keyword>
<reference evidence="1" key="1">
    <citation type="journal article" date="2020" name="Stud. Mycol.">
        <title>101 Dothideomycetes genomes: a test case for predicting lifestyles and emergence of pathogens.</title>
        <authorList>
            <person name="Haridas S."/>
            <person name="Albert R."/>
            <person name="Binder M."/>
            <person name="Bloem J."/>
            <person name="Labutti K."/>
            <person name="Salamov A."/>
            <person name="Andreopoulos B."/>
            <person name="Baker S."/>
            <person name="Barry K."/>
            <person name="Bills G."/>
            <person name="Bluhm B."/>
            <person name="Cannon C."/>
            <person name="Castanera R."/>
            <person name="Culley D."/>
            <person name="Daum C."/>
            <person name="Ezra D."/>
            <person name="Gonzalez J."/>
            <person name="Henrissat B."/>
            <person name="Kuo A."/>
            <person name="Liang C."/>
            <person name="Lipzen A."/>
            <person name="Lutzoni F."/>
            <person name="Magnuson J."/>
            <person name="Mondo S."/>
            <person name="Nolan M."/>
            <person name="Ohm R."/>
            <person name="Pangilinan J."/>
            <person name="Park H.-J."/>
            <person name="Ramirez L."/>
            <person name="Alfaro M."/>
            <person name="Sun H."/>
            <person name="Tritt A."/>
            <person name="Yoshinaga Y."/>
            <person name="Zwiers L.-H."/>
            <person name="Turgeon B."/>
            <person name="Goodwin S."/>
            <person name="Spatafora J."/>
            <person name="Crous P."/>
            <person name="Grigoriev I."/>
        </authorList>
    </citation>
    <scope>NUCLEOTIDE SEQUENCE</scope>
    <source>
        <strain evidence="1">CBS 122367</strain>
    </source>
</reference>
<name>A0A6G1JIQ4_9PLEO</name>
<evidence type="ECO:0000313" key="2">
    <source>
        <dbReference type="Proteomes" id="UP000799291"/>
    </source>
</evidence>
<accession>A0A6G1JIQ4</accession>
<protein>
    <recommendedName>
        <fullName evidence="3">Transcription factor domain-containing protein</fullName>
    </recommendedName>
</protein>
<dbReference type="EMBL" id="MU005571">
    <property type="protein sequence ID" value="KAF2690328.1"/>
    <property type="molecule type" value="Genomic_DNA"/>
</dbReference>
<proteinExistence type="predicted"/>